<feature type="chain" id="PRO_5046543117" evidence="1">
    <location>
        <begin position="28"/>
        <end position="112"/>
    </location>
</feature>
<keyword evidence="3" id="KW-1185">Reference proteome</keyword>
<organism evidence="2 3">
    <name type="scientific">Aquibacillus albus</name>
    <dbReference type="NCBI Taxonomy" id="1168171"/>
    <lineage>
        <taxon>Bacteria</taxon>
        <taxon>Bacillati</taxon>
        <taxon>Bacillota</taxon>
        <taxon>Bacilli</taxon>
        <taxon>Bacillales</taxon>
        <taxon>Bacillaceae</taxon>
        <taxon>Aquibacillus</taxon>
    </lineage>
</organism>
<dbReference type="RefSeq" id="WP_204498098.1">
    <property type="nucleotide sequence ID" value="NZ_JAFBDR010000004.1"/>
</dbReference>
<name>A0ABS2MXS4_9BACI</name>
<feature type="signal peptide" evidence="1">
    <location>
        <begin position="1"/>
        <end position="27"/>
    </location>
</feature>
<dbReference type="Pfam" id="PF10925">
    <property type="entry name" value="DUF2680"/>
    <property type="match status" value="1"/>
</dbReference>
<keyword evidence="1" id="KW-0732">Signal</keyword>
<dbReference type="Proteomes" id="UP001296943">
    <property type="component" value="Unassembled WGS sequence"/>
</dbReference>
<keyword evidence="2" id="KW-0456">Lyase</keyword>
<sequence length="112" mass="13434">MKKYFHSTFIALLTLAFLIAIPSFAFAEEQEEMPQYKDVKLTEEQLKELKVLYEDVINKRKGIINKYVEFGVLTKEDGEQMKKHLDKFFEKMEKDGYIPKWDKKHHHKHKGE</sequence>
<reference evidence="2 3" key="1">
    <citation type="submission" date="2021-01" db="EMBL/GenBank/DDBJ databases">
        <title>Genomic Encyclopedia of Type Strains, Phase IV (KMG-IV): sequencing the most valuable type-strain genomes for metagenomic binning, comparative biology and taxonomic classification.</title>
        <authorList>
            <person name="Goeker M."/>
        </authorList>
    </citation>
    <scope>NUCLEOTIDE SEQUENCE [LARGE SCALE GENOMIC DNA]</scope>
    <source>
        <strain evidence="2 3">DSM 23711</strain>
    </source>
</reference>
<evidence type="ECO:0000313" key="2">
    <source>
        <dbReference type="EMBL" id="MBM7570692.1"/>
    </source>
</evidence>
<evidence type="ECO:0000256" key="1">
    <source>
        <dbReference type="SAM" id="SignalP"/>
    </source>
</evidence>
<dbReference type="EMBL" id="JAFBDR010000004">
    <property type="protein sequence ID" value="MBM7570692.1"/>
    <property type="molecule type" value="Genomic_DNA"/>
</dbReference>
<dbReference type="InterPro" id="IPR024485">
    <property type="entry name" value="DUF2680"/>
</dbReference>
<dbReference type="GO" id="GO:0016829">
    <property type="term" value="F:lyase activity"/>
    <property type="evidence" value="ECO:0007669"/>
    <property type="project" value="UniProtKB-KW"/>
</dbReference>
<proteinExistence type="predicted"/>
<gene>
    <name evidence="2" type="ORF">JOC48_001170</name>
</gene>
<evidence type="ECO:0000313" key="3">
    <source>
        <dbReference type="Proteomes" id="UP001296943"/>
    </source>
</evidence>
<protein>
    <submittedName>
        <fullName evidence="2">Argininosuccinate lyase</fullName>
    </submittedName>
</protein>
<comment type="caution">
    <text evidence="2">The sequence shown here is derived from an EMBL/GenBank/DDBJ whole genome shotgun (WGS) entry which is preliminary data.</text>
</comment>
<accession>A0ABS2MXS4</accession>